<evidence type="ECO:0000313" key="3">
    <source>
        <dbReference type="Proteomes" id="UP001229651"/>
    </source>
</evidence>
<evidence type="ECO:0000256" key="1">
    <source>
        <dbReference type="SAM" id="MobiDB-lite"/>
    </source>
</evidence>
<organism evidence="2 3">
    <name type="scientific">Amycolatopsis thermophila</name>
    <dbReference type="NCBI Taxonomy" id="206084"/>
    <lineage>
        <taxon>Bacteria</taxon>
        <taxon>Bacillati</taxon>
        <taxon>Actinomycetota</taxon>
        <taxon>Actinomycetes</taxon>
        <taxon>Pseudonocardiales</taxon>
        <taxon>Pseudonocardiaceae</taxon>
        <taxon>Amycolatopsis</taxon>
    </lineage>
</organism>
<dbReference type="Proteomes" id="UP001229651">
    <property type="component" value="Unassembled WGS sequence"/>
</dbReference>
<comment type="caution">
    <text evidence="2">The sequence shown here is derived from an EMBL/GenBank/DDBJ whole genome shotgun (WGS) entry which is preliminary data.</text>
</comment>
<name>A0ABU0EPE0_9PSEU</name>
<dbReference type="EMBL" id="JAUSUT010000001">
    <property type="protein sequence ID" value="MDQ0377163.1"/>
    <property type="molecule type" value="Genomic_DNA"/>
</dbReference>
<dbReference type="InterPro" id="IPR051412">
    <property type="entry name" value="Formin_Homology_Diaphanous_sf"/>
</dbReference>
<feature type="region of interest" description="Disordered" evidence="1">
    <location>
        <begin position="1"/>
        <end position="40"/>
    </location>
</feature>
<evidence type="ECO:0000313" key="2">
    <source>
        <dbReference type="EMBL" id="MDQ0377163.1"/>
    </source>
</evidence>
<dbReference type="PANTHER" id="PTHR45691">
    <property type="entry name" value="PROTEIN DIAPHANOUS"/>
    <property type="match status" value="1"/>
</dbReference>
<dbReference type="RefSeq" id="WP_306989337.1">
    <property type="nucleotide sequence ID" value="NZ_JAUSUT010000001.1"/>
</dbReference>
<feature type="compositionally biased region" description="Basic residues" evidence="1">
    <location>
        <begin position="1"/>
        <end position="10"/>
    </location>
</feature>
<feature type="compositionally biased region" description="Low complexity" evidence="1">
    <location>
        <begin position="212"/>
        <end position="284"/>
    </location>
</feature>
<keyword evidence="3" id="KW-1185">Reference proteome</keyword>
<sequence>MAKKFGKSKKPAQLGDLFGAPPPPPRSGPPASSTPLADYLSQGLPGVDEGYVVLPRSLAEGMSLPWQQQMAGLLSQFHQQHRSLSWPIYRTVPSRYEKLTDLDEEQLAEVGYLVEIDADGDMVYRERSGRKVEEPENTTVLVPCLDPIPPRGQARHQSDSPAPAPDAPRAAPINLPPAPVWRTTPTAPSPEVPPLPEPPRKVAAPRTPPEPGAGFAPAQPGASGAPGQPGAAGQSAGAPGQSDAAPAADQPAQQGSVEAGPVPPGAGQAAAAQPASGQPASGQGAPPPALPVTNPQAWRTMEPPEERPRFTEPLPPQPQPTPAAGIPLGGLAKPADATPPRGTPAGNRDWFEEDQPQQDFGPTGQPTELPYRYRP</sequence>
<feature type="compositionally biased region" description="Polar residues" evidence="1">
    <location>
        <begin position="357"/>
        <end position="366"/>
    </location>
</feature>
<reference evidence="2 3" key="1">
    <citation type="submission" date="2023-07" db="EMBL/GenBank/DDBJ databases">
        <title>Sequencing the genomes of 1000 actinobacteria strains.</title>
        <authorList>
            <person name="Klenk H.-P."/>
        </authorList>
    </citation>
    <scope>NUCLEOTIDE SEQUENCE [LARGE SCALE GENOMIC DNA]</scope>
    <source>
        <strain evidence="2 3">DSM 45805</strain>
    </source>
</reference>
<dbReference type="PANTHER" id="PTHR45691:SF6">
    <property type="entry name" value="PROTEIN DIAPHANOUS"/>
    <property type="match status" value="1"/>
</dbReference>
<feature type="region of interest" description="Disordered" evidence="1">
    <location>
        <begin position="128"/>
        <end position="375"/>
    </location>
</feature>
<proteinExistence type="predicted"/>
<accession>A0ABU0EPE0</accession>
<gene>
    <name evidence="2" type="ORF">FB470_001157</name>
</gene>
<protein>
    <submittedName>
        <fullName evidence="2">Uncharacterized protein</fullName>
    </submittedName>
</protein>
<feature type="compositionally biased region" description="Pro residues" evidence="1">
    <location>
        <begin position="187"/>
        <end position="197"/>
    </location>
</feature>